<evidence type="ECO:0000256" key="1">
    <source>
        <dbReference type="SAM" id="SignalP"/>
    </source>
</evidence>
<reference evidence="2" key="2">
    <citation type="journal article" date="2015" name="Data Brief">
        <title>Shoot transcriptome of the giant reed, Arundo donax.</title>
        <authorList>
            <person name="Barrero R.A."/>
            <person name="Guerrero F.D."/>
            <person name="Moolhuijzen P."/>
            <person name="Goolsby J.A."/>
            <person name="Tidwell J."/>
            <person name="Bellgard S.E."/>
            <person name="Bellgard M.I."/>
        </authorList>
    </citation>
    <scope>NUCLEOTIDE SEQUENCE</scope>
    <source>
        <tissue evidence="2">Shoot tissue taken approximately 20 cm above the soil surface</tissue>
    </source>
</reference>
<feature type="signal peptide" evidence="1">
    <location>
        <begin position="1"/>
        <end position="24"/>
    </location>
</feature>
<reference evidence="2" key="1">
    <citation type="submission" date="2014-09" db="EMBL/GenBank/DDBJ databases">
        <authorList>
            <person name="Magalhaes I.L.F."/>
            <person name="Oliveira U."/>
            <person name="Santos F.R."/>
            <person name="Vidigal T.H.D.A."/>
            <person name="Brescovit A.D."/>
            <person name="Santos A.J."/>
        </authorList>
    </citation>
    <scope>NUCLEOTIDE SEQUENCE</scope>
    <source>
        <tissue evidence="2">Shoot tissue taken approximately 20 cm above the soil surface</tissue>
    </source>
</reference>
<feature type="chain" id="PRO_5002044748" evidence="1">
    <location>
        <begin position="25"/>
        <end position="42"/>
    </location>
</feature>
<evidence type="ECO:0000313" key="2">
    <source>
        <dbReference type="EMBL" id="JAD80343.1"/>
    </source>
</evidence>
<name>A0A0A9D0Z9_ARUDO</name>
<proteinExistence type="predicted"/>
<accession>A0A0A9D0Z9</accession>
<sequence length="42" mass="4782">MTCVCWFTFVHPLLLGIFLSMASTLDSPCLSPFRVALHHFEI</sequence>
<keyword evidence="1" id="KW-0732">Signal</keyword>
<protein>
    <submittedName>
        <fullName evidence="2">Uncharacterized protein</fullName>
    </submittedName>
</protein>
<organism evidence="2">
    <name type="scientific">Arundo donax</name>
    <name type="common">Giant reed</name>
    <name type="synonym">Donax arundinaceus</name>
    <dbReference type="NCBI Taxonomy" id="35708"/>
    <lineage>
        <taxon>Eukaryota</taxon>
        <taxon>Viridiplantae</taxon>
        <taxon>Streptophyta</taxon>
        <taxon>Embryophyta</taxon>
        <taxon>Tracheophyta</taxon>
        <taxon>Spermatophyta</taxon>
        <taxon>Magnoliopsida</taxon>
        <taxon>Liliopsida</taxon>
        <taxon>Poales</taxon>
        <taxon>Poaceae</taxon>
        <taxon>PACMAD clade</taxon>
        <taxon>Arundinoideae</taxon>
        <taxon>Arundineae</taxon>
        <taxon>Arundo</taxon>
    </lineage>
</organism>
<dbReference type="EMBL" id="GBRH01217552">
    <property type="protein sequence ID" value="JAD80343.1"/>
    <property type="molecule type" value="Transcribed_RNA"/>
</dbReference>
<dbReference type="AlphaFoldDB" id="A0A0A9D0Z9"/>